<dbReference type="Proteomes" id="UP000886611">
    <property type="component" value="Unassembled WGS sequence"/>
</dbReference>
<proteinExistence type="predicted"/>
<keyword evidence="4" id="KW-1185">Reference proteome</keyword>
<accession>A0A8X8BM83</accession>
<dbReference type="EMBL" id="JAATIS010005477">
    <property type="protein sequence ID" value="KAG2459417.1"/>
    <property type="molecule type" value="Genomic_DNA"/>
</dbReference>
<organism evidence="3 4">
    <name type="scientific">Polypterus senegalus</name>
    <name type="common">Senegal bichir</name>
    <dbReference type="NCBI Taxonomy" id="55291"/>
    <lineage>
        <taxon>Eukaryota</taxon>
        <taxon>Metazoa</taxon>
        <taxon>Chordata</taxon>
        <taxon>Craniata</taxon>
        <taxon>Vertebrata</taxon>
        <taxon>Euteleostomi</taxon>
        <taxon>Actinopterygii</taxon>
        <taxon>Polypteriformes</taxon>
        <taxon>Polypteridae</taxon>
        <taxon>Polypterus</taxon>
    </lineage>
</organism>
<dbReference type="AlphaFoldDB" id="A0A8X8BM83"/>
<keyword evidence="1" id="KW-0175">Coiled coil</keyword>
<name>A0A8X8BM83_POLSE</name>
<reference evidence="3 4" key="1">
    <citation type="journal article" date="2021" name="Cell">
        <title>Tracing the genetic footprints of vertebrate landing in non-teleost ray-finned fishes.</title>
        <authorList>
            <person name="Bi X."/>
            <person name="Wang K."/>
            <person name="Yang L."/>
            <person name="Pan H."/>
            <person name="Jiang H."/>
            <person name="Wei Q."/>
            <person name="Fang M."/>
            <person name="Yu H."/>
            <person name="Zhu C."/>
            <person name="Cai Y."/>
            <person name="He Y."/>
            <person name="Gan X."/>
            <person name="Zeng H."/>
            <person name="Yu D."/>
            <person name="Zhu Y."/>
            <person name="Jiang H."/>
            <person name="Qiu Q."/>
            <person name="Yang H."/>
            <person name="Zhang Y.E."/>
            <person name="Wang W."/>
            <person name="Zhu M."/>
            <person name="He S."/>
            <person name="Zhang G."/>
        </authorList>
    </citation>
    <scope>NUCLEOTIDE SEQUENCE [LARGE SCALE GENOMIC DNA]</scope>
    <source>
        <strain evidence="3">Bchr_013</strain>
    </source>
</reference>
<evidence type="ECO:0000256" key="2">
    <source>
        <dbReference type="SAM" id="MobiDB-lite"/>
    </source>
</evidence>
<feature type="region of interest" description="Disordered" evidence="2">
    <location>
        <begin position="131"/>
        <end position="173"/>
    </location>
</feature>
<dbReference type="GO" id="GO:0071539">
    <property type="term" value="P:protein localization to centrosome"/>
    <property type="evidence" value="ECO:0007669"/>
    <property type="project" value="TreeGrafter"/>
</dbReference>
<evidence type="ECO:0000256" key="1">
    <source>
        <dbReference type="SAM" id="Coils"/>
    </source>
</evidence>
<feature type="coiled-coil region" evidence="1">
    <location>
        <begin position="253"/>
        <end position="401"/>
    </location>
</feature>
<dbReference type="PANTHER" id="PTHR22367">
    <property type="entry name" value="COILED-COIL DOMAIN-CONTAINING PROTEIN 14"/>
    <property type="match status" value="1"/>
</dbReference>
<feature type="non-terminal residue" evidence="3">
    <location>
        <position position="686"/>
    </location>
</feature>
<feature type="compositionally biased region" description="Polar residues" evidence="2">
    <location>
        <begin position="131"/>
        <end position="142"/>
    </location>
</feature>
<comment type="caution">
    <text evidence="3">The sequence shown here is derived from an EMBL/GenBank/DDBJ whole genome shotgun (WGS) entry which is preliminary data.</text>
</comment>
<feature type="non-terminal residue" evidence="3">
    <location>
        <position position="1"/>
    </location>
</feature>
<dbReference type="GO" id="GO:0034451">
    <property type="term" value="C:centriolar satellite"/>
    <property type="evidence" value="ECO:0007669"/>
    <property type="project" value="TreeGrafter"/>
</dbReference>
<protein>
    <submittedName>
        <fullName evidence="3">CCD14 protein</fullName>
    </submittedName>
</protein>
<evidence type="ECO:0000313" key="4">
    <source>
        <dbReference type="Proteomes" id="UP000886611"/>
    </source>
</evidence>
<evidence type="ECO:0000313" key="3">
    <source>
        <dbReference type="EMBL" id="KAG2459417.1"/>
    </source>
</evidence>
<dbReference type="Pfam" id="PF15254">
    <property type="entry name" value="CCDC14"/>
    <property type="match status" value="1"/>
</dbReference>
<dbReference type="PANTHER" id="PTHR22367:SF2">
    <property type="entry name" value="COILED-COIL DOMAIN-CONTAINING PROTEIN 14"/>
    <property type="match status" value="1"/>
</dbReference>
<sequence>MFFVLCLATQSPTKFNCRLTTSTPTLPPQNSLSPSHMPLTTSRDIHKEGAQQGGITYFPVHISPAPLPTVLQVPLHIASQAAVAQVIPHAPCPNEGGLQQGNTRDQDLLRQIQMHLSHLQHHQVEGWQPVVSSQVQDPTQTQASAELSESEHSEWTTSEDELDSVDHTPVRDTSCQTSFDKQNLLRMKSASPDQTMKKVQTVKYLLGELKALVAEKGDDPEVFRVITEVEDNISLLPTMVGSTNVQAEIALALQPLRSENAQLRRRLRIVNQQLRERERAEKELNPLDVNFELISVQSLNMTLQAQLKESNKSIELLQKKCEELLKAVDEQKVQNQELLNTIQNKEGEIMLIRQQCDSDINSIKTDIEEALSKMKNIQFQLETSEKENQVLKLNLQQRDAEVTRLHELTRNVQESMVRLISELGVDNNKLKTASRLTQTLLEQFESQPIEDPALNPVRGMVKKYFDTLMVEHHSSLQTDEGFSDKLDVGSLENFNHGSKPSLSNSKENDFAVLTARTSPSREFTSKFLSEFEHKGSVSLNERGKVHEAAHFPVFGPLEQAEGLLYLRTCSDPAMGKVVTRWVGYFGQLFKADPPARTLDISGSSVLGADPPISCEPPKLGGRLQGSVVSMVNFSRLVARLSSWHSKQSLLPFGRLASSQLTGKQDLSSLSVKGRVIATWIAATTGG</sequence>
<gene>
    <name evidence="3" type="primary">Ccdc14</name>
    <name evidence="3" type="ORF">GTO96_0019821</name>
</gene>
<dbReference type="InterPro" id="IPR029343">
    <property type="entry name" value="CCDC14"/>
</dbReference>